<keyword evidence="2" id="KW-1185">Reference proteome</keyword>
<name>A0ABV4J8I8_9ACTN</name>
<dbReference type="Proteomes" id="UP001567537">
    <property type="component" value="Unassembled WGS sequence"/>
</dbReference>
<dbReference type="RefSeq" id="WP_371244749.1">
    <property type="nucleotide sequence ID" value="NZ_JAHWZY010000090.1"/>
</dbReference>
<proteinExistence type="predicted"/>
<protein>
    <submittedName>
        <fullName evidence="1">Uncharacterized protein</fullName>
    </submittedName>
</protein>
<accession>A0ABV4J8I8</accession>
<sequence length="128" mass="13110">MFALAVAGAQQDVVPVAEAGVRQELEDCVAKPSGEERVVVGDAVLAAAVDVAADQLAEPGTRLQVSIPLVVDGFEDPPGLFGPVAVVARLAADAPARTESEGLPHLHALVADELPARDARQAGECLIN</sequence>
<feature type="non-terminal residue" evidence="1">
    <location>
        <position position="128"/>
    </location>
</feature>
<evidence type="ECO:0000313" key="2">
    <source>
        <dbReference type="Proteomes" id="UP001567537"/>
    </source>
</evidence>
<dbReference type="EMBL" id="JAHWZY010000090">
    <property type="protein sequence ID" value="MEZ3183227.1"/>
    <property type="molecule type" value="Genomic_DNA"/>
</dbReference>
<gene>
    <name evidence="1" type="ORF">KYY02_32610</name>
</gene>
<comment type="caution">
    <text evidence="1">The sequence shown here is derived from an EMBL/GenBank/DDBJ whole genome shotgun (WGS) entry which is preliminary data.</text>
</comment>
<evidence type="ECO:0000313" key="1">
    <source>
        <dbReference type="EMBL" id="MEZ3183227.1"/>
    </source>
</evidence>
<reference evidence="1 2" key="1">
    <citation type="journal article" date="2021" name="Res Sq">
        <title>Streptomyces Pimoensis sp. nov., Isolated From the Taklimakan Desert in Xinjiang, China.</title>
        <authorList>
            <person name="Zhang P."/>
            <person name="Luo X."/>
            <person name="Luo X."/>
            <person name="Liu Z."/>
            <person name="Xia Z."/>
            <person name="Wan C."/>
            <person name="zhang L."/>
        </authorList>
    </citation>
    <scope>NUCLEOTIDE SEQUENCE [LARGE SCALE GENOMIC DNA]</scope>
    <source>
        <strain evidence="1 2">TRM75549</strain>
    </source>
</reference>
<organism evidence="1 2">
    <name type="scientific">Streptomyces pimonensis</name>
    <dbReference type="NCBI Taxonomy" id="2860288"/>
    <lineage>
        <taxon>Bacteria</taxon>
        <taxon>Bacillati</taxon>
        <taxon>Actinomycetota</taxon>
        <taxon>Actinomycetes</taxon>
        <taxon>Kitasatosporales</taxon>
        <taxon>Streptomycetaceae</taxon>
        <taxon>Streptomyces</taxon>
    </lineage>
</organism>